<keyword evidence="3" id="KW-1185">Reference proteome</keyword>
<dbReference type="Gene3D" id="3.90.1200.10">
    <property type="match status" value="1"/>
</dbReference>
<dbReference type="Proteomes" id="UP001627154">
    <property type="component" value="Unassembled WGS sequence"/>
</dbReference>
<name>A0ABD2VSS4_9HYME</name>
<dbReference type="AlphaFoldDB" id="A0ABD2VSS4"/>
<dbReference type="InterPro" id="IPR015897">
    <property type="entry name" value="CHK_kinase-like"/>
</dbReference>
<dbReference type="Pfam" id="PF02958">
    <property type="entry name" value="EcKL"/>
    <property type="match status" value="1"/>
</dbReference>
<protein>
    <recommendedName>
        <fullName evidence="1">CHK kinase-like domain-containing protein</fullName>
    </recommendedName>
</protein>
<dbReference type="SUPFAM" id="SSF56112">
    <property type="entry name" value="Protein kinase-like (PK-like)"/>
    <property type="match status" value="1"/>
</dbReference>
<gene>
    <name evidence="2" type="ORF">TKK_020540</name>
</gene>
<dbReference type="PANTHER" id="PTHR11012">
    <property type="entry name" value="PROTEIN KINASE-LIKE DOMAIN-CONTAINING"/>
    <property type="match status" value="1"/>
</dbReference>
<evidence type="ECO:0000313" key="2">
    <source>
        <dbReference type="EMBL" id="KAL3383597.1"/>
    </source>
</evidence>
<reference evidence="2 3" key="1">
    <citation type="journal article" date="2024" name="bioRxiv">
        <title>A reference genome for Trichogramma kaykai: A tiny desert-dwelling parasitoid wasp with competing sex-ratio distorters.</title>
        <authorList>
            <person name="Culotta J."/>
            <person name="Lindsey A.R."/>
        </authorList>
    </citation>
    <scope>NUCLEOTIDE SEQUENCE [LARGE SCALE GENOMIC DNA]</scope>
    <source>
        <strain evidence="2 3">KSX58</strain>
    </source>
</reference>
<dbReference type="EMBL" id="JBJJXI010000188">
    <property type="protein sequence ID" value="KAL3383597.1"/>
    <property type="molecule type" value="Genomic_DNA"/>
</dbReference>
<dbReference type="InterPro" id="IPR011009">
    <property type="entry name" value="Kinase-like_dom_sf"/>
</dbReference>
<organism evidence="2 3">
    <name type="scientific">Trichogramma kaykai</name>
    <dbReference type="NCBI Taxonomy" id="54128"/>
    <lineage>
        <taxon>Eukaryota</taxon>
        <taxon>Metazoa</taxon>
        <taxon>Ecdysozoa</taxon>
        <taxon>Arthropoda</taxon>
        <taxon>Hexapoda</taxon>
        <taxon>Insecta</taxon>
        <taxon>Pterygota</taxon>
        <taxon>Neoptera</taxon>
        <taxon>Endopterygota</taxon>
        <taxon>Hymenoptera</taxon>
        <taxon>Apocrita</taxon>
        <taxon>Proctotrupomorpha</taxon>
        <taxon>Chalcidoidea</taxon>
        <taxon>Trichogrammatidae</taxon>
        <taxon>Trichogramma</taxon>
    </lineage>
</organism>
<feature type="domain" description="CHK kinase-like" evidence="1">
    <location>
        <begin position="148"/>
        <end position="338"/>
    </location>
</feature>
<evidence type="ECO:0000259" key="1">
    <source>
        <dbReference type="SMART" id="SM00587"/>
    </source>
</evidence>
<dbReference type="SMART" id="SM00587">
    <property type="entry name" value="CHK"/>
    <property type="match status" value="1"/>
</dbReference>
<comment type="caution">
    <text evidence="2">The sequence shown here is derived from an EMBL/GenBank/DDBJ whole genome shotgun (WGS) entry which is preliminary data.</text>
</comment>
<evidence type="ECO:0000313" key="3">
    <source>
        <dbReference type="Proteomes" id="UP001627154"/>
    </source>
</evidence>
<sequence length="417" mass="48204">MVNNDSTPTTEPIVLRQPEQLLRQVLGRDLIVVDCQQVPLLPPGENYASLMLKVDVVVKKKPDADNERLELVAKMAPGTSLQQRIVKITAAWKKEIYIFKELIPQYRELQREVGVAEKDLIDILPKYYGSRLSLDLNERDKADLDAVLLMENLKSIGYDTYDRNKGMDFAHAKMAISKLAEYHALGLAFRMKKPDLFEEARTMTDTIPFDFTSGTTAGFDDHILKIICNDSRMAPYRDRIKKNLDKSKNFGYYNLKAVEPWVTITHGDVWGNNMMFKEDDDKNPIDIKFVDFQIAFACSPMKDIPYFLCTSLRIDTFIDHLDDLLDVYHNQLIDSLTRLRCDTSPFLREQFDEQLQHDASDQFSRCMLTLKFITMNTAENDIDLNDLKGSVVESKANDVFVERLWQAIRVFVEKDWM</sequence>
<dbReference type="PANTHER" id="PTHR11012:SF55">
    <property type="entry name" value="BHLH DOMAIN-CONTAINING PROTEIN"/>
    <property type="match status" value="1"/>
</dbReference>
<dbReference type="InterPro" id="IPR004119">
    <property type="entry name" value="EcKL"/>
</dbReference>
<proteinExistence type="predicted"/>
<accession>A0ABD2VSS4</accession>